<gene>
    <name evidence="2" type="ORF">BOLC3T15231H</name>
</gene>
<protein>
    <submittedName>
        <fullName evidence="2">Uncharacterized protein</fullName>
    </submittedName>
</protein>
<feature type="transmembrane region" description="Helical" evidence="1">
    <location>
        <begin position="35"/>
        <end position="61"/>
    </location>
</feature>
<evidence type="ECO:0000313" key="2">
    <source>
        <dbReference type="EMBL" id="VDC90215.1"/>
    </source>
</evidence>
<keyword evidence="1" id="KW-1133">Transmembrane helix</keyword>
<keyword evidence="1" id="KW-0812">Transmembrane</keyword>
<accession>A0A3P6AKE4</accession>
<dbReference type="AlphaFoldDB" id="A0A3P6AKE4"/>
<keyword evidence="1" id="KW-0472">Membrane</keyword>
<organism evidence="2">
    <name type="scientific">Brassica oleracea</name>
    <name type="common">Wild cabbage</name>
    <dbReference type="NCBI Taxonomy" id="3712"/>
    <lineage>
        <taxon>Eukaryota</taxon>
        <taxon>Viridiplantae</taxon>
        <taxon>Streptophyta</taxon>
        <taxon>Embryophyta</taxon>
        <taxon>Tracheophyta</taxon>
        <taxon>Spermatophyta</taxon>
        <taxon>Magnoliopsida</taxon>
        <taxon>eudicotyledons</taxon>
        <taxon>Gunneridae</taxon>
        <taxon>Pentapetalae</taxon>
        <taxon>rosids</taxon>
        <taxon>malvids</taxon>
        <taxon>Brassicales</taxon>
        <taxon>Brassicaceae</taxon>
        <taxon>Brassiceae</taxon>
        <taxon>Brassica</taxon>
    </lineage>
</organism>
<reference evidence="2" key="1">
    <citation type="submission" date="2018-11" db="EMBL/GenBank/DDBJ databases">
        <authorList>
            <consortium name="Genoscope - CEA"/>
            <person name="William W."/>
        </authorList>
    </citation>
    <scope>NUCLEOTIDE SEQUENCE</scope>
</reference>
<dbReference type="EMBL" id="LR031872">
    <property type="protein sequence ID" value="VDC90215.1"/>
    <property type="molecule type" value="Genomic_DNA"/>
</dbReference>
<sequence length="64" mass="6766">MTISALASSLSLLPSRFLTRKVSRDTVSGLLKSTSLASSVITTSLSLLVTAVRMIIVCLFMSSC</sequence>
<evidence type="ECO:0000256" key="1">
    <source>
        <dbReference type="SAM" id="Phobius"/>
    </source>
</evidence>
<proteinExistence type="predicted"/>
<name>A0A3P6AKE4_BRAOL</name>